<accession>A0A6G0VSK9</accession>
<proteinExistence type="predicted"/>
<dbReference type="AlphaFoldDB" id="A0A6G0VSK9"/>
<name>A0A6G0VSK9_APHCR</name>
<gene>
    <name evidence="3" type="ORF">FWK35_00032106</name>
</gene>
<dbReference type="OrthoDB" id="6622168at2759"/>
<comment type="caution">
    <text evidence="3">The sequence shown here is derived from an EMBL/GenBank/DDBJ whole genome shotgun (WGS) entry which is preliminary data.</text>
</comment>
<reference evidence="3 4" key="1">
    <citation type="submission" date="2019-08" db="EMBL/GenBank/DDBJ databases">
        <title>Whole genome of Aphis craccivora.</title>
        <authorList>
            <person name="Voronova N.V."/>
            <person name="Shulinski R.S."/>
            <person name="Bandarenka Y.V."/>
            <person name="Zhorov D.G."/>
            <person name="Warner D."/>
        </authorList>
    </citation>
    <scope>NUCLEOTIDE SEQUENCE [LARGE SCALE GENOMIC DNA]</scope>
    <source>
        <strain evidence="3">180601</strain>
        <tissue evidence="3">Whole Body</tissue>
    </source>
</reference>
<dbReference type="PROSITE" id="PS00028">
    <property type="entry name" value="ZINC_FINGER_C2H2_1"/>
    <property type="match status" value="1"/>
</dbReference>
<keyword evidence="1" id="KW-0479">Metal-binding</keyword>
<evidence type="ECO:0000259" key="2">
    <source>
        <dbReference type="PROSITE" id="PS50157"/>
    </source>
</evidence>
<dbReference type="Proteomes" id="UP000478052">
    <property type="component" value="Unassembled WGS sequence"/>
</dbReference>
<protein>
    <submittedName>
        <fullName evidence="3">C2H2-type domain-containing protein</fullName>
    </submittedName>
</protein>
<feature type="domain" description="C2H2-type" evidence="2">
    <location>
        <begin position="359"/>
        <end position="383"/>
    </location>
</feature>
<evidence type="ECO:0000313" key="4">
    <source>
        <dbReference type="Proteomes" id="UP000478052"/>
    </source>
</evidence>
<feature type="non-terminal residue" evidence="3">
    <location>
        <position position="468"/>
    </location>
</feature>
<evidence type="ECO:0000256" key="1">
    <source>
        <dbReference type="PROSITE-ProRule" id="PRU00042"/>
    </source>
</evidence>
<feature type="non-terminal residue" evidence="3">
    <location>
        <position position="1"/>
    </location>
</feature>
<organism evidence="3 4">
    <name type="scientific">Aphis craccivora</name>
    <name type="common">Cowpea aphid</name>
    <dbReference type="NCBI Taxonomy" id="307492"/>
    <lineage>
        <taxon>Eukaryota</taxon>
        <taxon>Metazoa</taxon>
        <taxon>Ecdysozoa</taxon>
        <taxon>Arthropoda</taxon>
        <taxon>Hexapoda</taxon>
        <taxon>Insecta</taxon>
        <taxon>Pterygota</taxon>
        <taxon>Neoptera</taxon>
        <taxon>Paraneoptera</taxon>
        <taxon>Hemiptera</taxon>
        <taxon>Sternorrhyncha</taxon>
        <taxon>Aphidomorpha</taxon>
        <taxon>Aphidoidea</taxon>
        <taxon>Aphididae</taxon>
        <taxon>Aphidini</taxon>
        <taxon>Aphis</taxon>
        <taxon>Aphis</taxon>
    </lineage>
</organism>
<keyword evidence="4" id="KW-1185">Reference proteome</keyword>
<keyword evidence="1" id="KW-0863">Zinc-finger</keyword>
<evidence type="ECO:0000313" key="3">
    <source>
        <dbReference type="EMBL" id="KAF0706356.1"/>
    </source>
</evidence>
<dbReference type="InterPro" id="IPR013087">
    <property type="entry name" value="Znf_C2H2_type"/>
</dbReference>
<dbReference type="PROSITE" id="PS50157">
    <property type="entry name" value="ZINC_FINGER_C2H2_2"/>
    <property type="match status" value="1"/>
</dbReference>
<keyword evidence="1" id="KW-0862">Zinc</keyword>
<sequence>VNCETENILNLYSDGKMILKYYKLNNKLSISMRNILSTVLIKNDPESKISKIRFETLSKGIEQLFSSEIKSTYFIGYSREGSKTNKGKLYDKYCNIWKEMKKISPIIVPSIKNHQHDFSANVISNGIEFNEEICWLKNNTEPNETIYSYWKLTAPYRLGSNIENALSMFPALTLSSLGPSLIESDFNYLYPSKTMALLTKFELFIQCFRKYIDDNNINFGAKGNEIYAVLWLLPLIFQPVCLKLTKKNNKKSSWRPSKVEQACSFIRFINNINDVKNVHESIVKKAVSFGLTVQPYILIVGSIFEEINSEEKIQSFLIINNNNYKLETPLKAVDTCFKSFFTLNYNINTQSKENNITEYICNENECFRSFSSLNSFKKHLKQHNIYNNVVPVVAVNHVPSISANAIENNEPYTMGNESNTTINETPNSNEIYRNLSETTLNDVKETVEAYALSLSCKWYGQLGIPRNK</sequence>
<dbReference type="GO" id="GO:0008270">
    <property type="term" value="F:zinc ion binding"/>
    <property type="evidence" value="ECO:0007669"/>
    <property type="project" value="UniProtKB-KW"/>
</dbReference>
<dbReference type="EMBL" id="VUJU01012941">
    <property type="protein sequence ID" value="KAF0706356.1"/>
    <property type="molecule type" value="Genomic_DNA"/>
</dbReference>